<dbReference type="PANTHER" id="PTHR38445:SF9">
    <property type="entry name" value="HTH-TYPE TRANSCRIPTIONAL REPRESSOR YTRA"/>
    <property type="match status" value="1"/>
</dbReference>
<dbReference type="RefSeq" id="WP_191791580.1">
    <property type="nucleotide sequence ID" value="NZ_JACSQE010000012.1"/>
</dbReference>
<dbReference type="Pfam" id="PF00392">
    <property type="entry name" value="GntR"/>
    <property type="match status" value="1"/>
</dbReference>
<dbReference type="EMBL" id="JACSQE010000012">
    <property type="protein sequence ID" value="MBD7999879.1"/>
    <property type="molecule type" value="Genomic_DNA"/>
</dbReference>
<evidence type="ECO:0000313" key="6">
    <source>
        <dbReference type="Proteomes" id="UP000633601"/>
    </source>
</evidence>
<name>A0ABR8V528_9CELL</name>
<comment type="caution">
    <text evidence="5">The sequence shown here is derived from an EMBL/GenBank/DDBJ whole genome shotgun (WGS) entry which is preliminary data.</text>
</comment>
<dbReference type="InterPro" id="IPR036388">
    <property type="entry name" value="WH-like_DNA-bd_sf"/>
</dbReference>
<dbReference type="PROSITE" id="PS50949">
    <property type="entry name" value="HTH_GNTR"/>
    <property type="match status" value="1"/>
</dbReference>
<dbReference type="CDD" id="cd07377">
    <property type="entry name" value="WHTH_GntR"/>
    <property type="match status" value="1"/>
</dbReference>
<accession>A0ABR8V528</accession>
<keyword evidence="1" id="KW-0805">Transcription regulation</keyword>
<feature type="domain" description="HTH gntR-type" evidence="4">
    <location>
        <begin position="20"/>
        <end position="88"/>
    </location>
</feature>
<evidence type="ECO:0000256" key="1">
    <source>
        <dbReference type="ARBA" id="ARBA00023015"/>
    </source>
</evidence>
<sequence>MVTQSGHGSLHVEIDPASGVPPYEQIRAQVVAHVASERLLVGDRLPTIRALAADLGVAAGTVARAYRELEAAGITATNRRAGTVVSDGVAPADVVARQAAHTFVATAHEAGLDDDAILDLVRGELLRRHGD</sequence>
<dbReference type="Proteomes" id="UP000633601">
    <property type="component" value="Unassembled WGS sequence"/>
</dbReference>
<keyword evidence="6" id="KW-1185">Reference proteome</keyword>
<evidence type="ECO:0000256" key="3">
    <source>
        <dbReference type="ARBA" id="ARBA00023163"/>
    </source>
</evidence>
<keyword evidence="2" id="KW-0238">DNA-binding</keyword>
<dbReference type="Gene3D" id="1.10.10.10">
    <property type="entry name" value="Winged helix-like DNA-binding domain superfamily/Winged helix DNA-binding domain"/>
    <property type="match status" value="1"/>
</dbReference>
<evidence type="ECO:0000259" key="4">
    <source>
        <dbReference type="PROSITE" id="PS50949"/>
    </source>
</evidence>
<proteinExistence type="predicted"/>
<dbReference type="InterPro" id="IPR036390">
    <property type="entry name" value="WH_DNA-bd_sf"/>
</dbReference>
<dbReference type="SMART" id="SM00345">
    <property type="entry name" value="HTH_GNTR"/>
    <property type="match status" value="1"/>
</dbReference>
<evidence type="ECO:0000313" key="5">
    <source>
        <dbReference type="EMBL" id="MBD7999879.1"/>
    </source>
</evidence>
<dbReference type="InterPro" id="IPR000524">
    <property type="entry name" value="Tscrpt_reg_HTH_GntR"/>
</dbReference>
<protein>
    <submittedName>
        <fullName evidence="5">GntR family transcriptional regulator</fullName>
    </submittedName>
</protein>
<dbReference type="PANTHER" id="PTHR38445">
    <property type="entry name" value="HTH-TYPE TRANSCRIPTIONAL REPRESSOR YTRA"/>
    <property type="match status" value="1"/>
</dbReference>
<keyword evidence="3" id="KW-0804">Transcription</keyword>
<organism evidence="5 6">
    <name type="scientific">Oerskovia gallyi</name>
    <dbReference type="NCBI Taxonomy" id="2762226"/>
    <lineage>
        <taxon>Bacteria</taxon>
        <taxon>Bacillati</taxon>
        <taxon>Actinomycetota</taxon>
        <taxon>Actinomycetes</taxon>
        <taxon>Micrococcales</taxon>
        <taxon>Cellulomonadaceae</taxon>
        <taxon>Oerskovia</taxon>
    </lineage>
</organism>
<dbReference type="SUPFAM" id="SSF46785">
    <property type="entry name" value="Winged helix' DNA-binding domain"/>
    <property type="match status" value="1"/>
</dbReference>
<reference evidence="5 6" key="1">
    <citation type="submission" date="2020-08" db="EMBL/GenBank/DDBJ databases">
        <title>A Genomic Blueprint of the Chicken Gut Microbiome.</title>
        <authorList>
            <person name="Gilroy R."/>
            <person name="Ravi A."/>
            <person name="Getino M."/>
            <person name="Pursley I."/>
            <person name="Horton D.L."/>
            <person name="Alikhan N.-F."/>
            <person name="Baker D."/>
            <person name="Gharbi K."/>
            <person name="Hall N."/>
            <person name="Watson M."/>
            <person name="Adriaenssens E.M."/>
            <person name="Foster-Nyarko E."/>
            <person name="Jarju S."/>
            <person name="Secka A."/>
            <person name="Antonio M."/>
            <person name="Oren A."/>
            <person name="Chaudhuri R."/>
            <person name="La Ragione R.M."/>
            <person name="Hildebrand F."/>
            <person name="Pallen M.J."/>
        </authorList>
    </citation>
    <scope>NUCLEOTIDE SEQUENCE [LARGE SCALE GENOMIC DNA]</scope>
    <source>
        <strain evidence="5 6">Sa2CUA8</strain>
    </source>
</reference>
<evidence type="ECO:0000256" key="2">
    <source>
        <dbReference type="ARBA" id="ARBA00023125"/>
    </source>
</evidence>
<gene>
    <name evidence="5" type="ORF">H9640_15100</name>
</gene>